<gene>
    <name evidence="4" type="ORF">FEM03_02000</name>
</gene>
<organism evidence="4 5">
    <name type="scientific">Phragmitibacter flavus</name>
    <dbReference type="NCBI Taxonomy" id="2576071"/>
    <lineage>
        <taxon>Bacteria</taxon>
        <taxon>Pseudomonadati</taxon>
        <taxon>Verrucomicrobiota</taxon>
        <taxon>Verrucomicrobiia</taxon>
        <taxon>Verrucomicrobiales</taxon>
        <taxon>Verrucomicrobiaceae</taxon>
        <taxon>Phragmitibacter</taxon>
    </lineage>
</organism>
<keyword evidence="3" id="KW-0460">Magnesium</keyword>
<dbReference type="InterPro" id="IPR015813">
    <property type="entry name" value="Pyrv/PenolPyrv_kinase-like_dom"/>
</dbReference>
<dbReference type="GO" id="GO:0000287">
    <property type="term" value="F:magnesium ion binding"/>
    <property type="evidence" value="ECO:0007669"/>
    <property type="project" value="TreeGrafter"/>
</dbReference>
<evidence type="ECO:0000256" key="2">
    <source>
        <dbReference type="ARBA" id="ARBA00022723"/>
    </source>
</evidence>
<dbReference type="Pfam" id="PF22484">
    <property type="entry name" value="DUF6986"/>
    <property type="match status" value="1"/>
</dbReference>
<dbReference type="AlphaFoldDB" id="A0A5R8KIS6"/>
<comment type="cofactor">
    <cofactor evidence="1">
        <name>Mg(2+)</name>
        <dbReference type="ChEBI" id="CHEBI:18420"/>
    </cofactor>
</comment>
<dbReference type="InterPro" id="IPR054255">
    <property type="entry name" value="DUF6986"/>
</dbReference>
<dbReference type="RefSeq" id="WP_138084506.1">
    <property type="nucleotide sequence ID" value="NZ_VAUV01000002.1"/>
</dbReference>
<dbReference type="GO" id="GO:0006107">
    <property type="term" value="P:oxaloacetate metabolic process"/>
    <property type="evidence" value="ECO:0007669"/>
    <property type="project" value="TreeGrafter"/>
</dbReference>
<comment type="caution">
    <text evidence="4">The sequence shown here is derived from an EMBL/GenBank/DDBJ whole genome shotgun (WGS) entry which is preliminary data.</text>
</comment>
<sequence>MTTLSSEDLAPITSALSRANTAFIQTYPGESNARQPVHTVYGGGHLFKSDTARRLGDTAIRNLEEYAPDPETFAHAFNLDRDRDLPIATALRARVLEKLQREPTEDFRLDYEDGYGNRLDSEEDAHAAQGATEVAKGLADGTLPPFIGIRIKPMNEDLRARATRTLDIFITTLIQQTDGKLPDNFVITIPKVQIAEQVIAVVQLFRLLEKKLNLAPDTLRMELMLETPQAIIGRDGKITLPSLIEATQGRCTGVHFGVYDYTAGRNITAAYQGMSHPVCDFAREIMAVSLAGTGIFLSDGATNILPVGPHRAAEGQTLTKEQTTENHIAVHQAWNLAYRDTQHSLKNGIYQGWDLHPGQFIARYAAVYQFFQSGHAAAASRLKAFVSKAALASLHGDVFDDAATGQGLLNFFLRGISCGAITEAEAQETGLTLEEIRTRSFLKILLGRRK</sequence>
<proteinExistence type="predicted"/>
<evidence type="ECO:0000313" key="4">
    <source>
        <dbReference type="EMBL" id="TLD72151.1"/>
    </source>
</evidence>
<accession>A0A5R8KIS6</accession>
<evidence type="ECO:0000313" key="5">
    <source>
        <dbReference type="Proteomes" id="UP000306196"/>
    </source>
</evidence>
<dbReference type="PANTHER" id="PTHR32308:SF10">
    <property type="entry name" value="CITRATE LYASE SUBUNIT BETA"/>
    <property type="match status" value="1"/>
</dbReference>
<dbReference type="Gene3D" id="3.20.20.60">
    <property type="entry name" value="Phosphoenolpyruvate-binding domains"/>
    <property type="match status" value="1"/>
</dbReference>
<dbReference type="GO" id="GO:0016301">
    <property type="term" value="F:kinase activity"/>
    <property type="evidence" value="ECO:0007669"/>
    <property type="project" value="UniProtKB-KW"/>
</dbReference>
<evidence type="ECO:0000256" key="1">
    <source>
        <dbReference type="ARBA" id="ARBA00001946"/>
    </source>
</evidence>
<protein>
    <submittedName>
        <fullName evidence="4">Phosphoenolpyruvate kinase</fullName>
    </submittedName>
</protein>
<reference evidence="4 5" key="1">
    <citation type="submission" date="2019-05" db="EMBL/GenBank/DDBJ databases">
        <title>Verrucobacter flavum gen. nov., sp. nov. a new member of the family Verrucomicrobiaceae.</title>
        <authorList>
            <person name="Szuroczki S."/>
            <person name="Abbaszade G."/>
            <person name="Szabo A."/>
            <person name="Felfoldi T."/>
            <person name="Schumann P."/>
            <person name="Boka K."/>
            <person name="Keki Z."/>
            <person name="Toumi M."/>
            <person name="Toth E."/>
        </authorList>
    </citation>
    <scope>NUCLEOTIDE SEQUENCE [LARGE SCALE GENOMIC DNA]</scope>
    <source>
        <strain evidence="4 5">MG-N-17</strain>
    </source>
</reference>
<keyword evidence="4" id="KW-0418">Kinase</keyword>
<dbReference type="SUPFAM" id="SSF51621">
    <property type="entry name" value="Phosphoenolpyruvate/pyruvate domain"/>
    <property type="match status" value="1"/>
</dbReference>
<evidence type="ECO:0000256" key="3">
    <source>
        <dbReference type="ARBA" id="ARBA00022842"/>
    </source>
</evidence>
<keyword evidence="4" id="KW-0808">Transferase</keyword>
<keyword evidence="2" id="KW-0479">Metal-binding</keyword>
<dbReference type="OrthoDB" id="9808769at2"/>
<dbReference type="EMBL" id="VAUV01000002">
    <property type="protein sequence ID" value="TLD72151.1"/>
    <property type="molecule type" value="Genomic_DNA"/>
</dbReference>
<keyword evidence="5" id="KW-1185">Reference proteome</keyword>
<dbReference type="Proteomes" id="UP000306196">
    <property type="component" value="Unassembled WGS sequence"/>
</dbReference>
<dbReference type="InterPro" id="IPR040442">
    <property type="entry name" value="Pyrv_kinase-like_dom_sf"/>
</dbReference>
<dbReference type="PANTHER" id="PTHR32308">
    <property type="entry name" value="LYASE BETA SUBUNIT, PUTATIVE (AFU_ORTHOLOGUE AFUA_4G13030)-RELATED"/>
    <property type="match status" value="1"/>
</dbReference>
<name>A0A5R8KIS6_9BACT</name>
<keyword evidence="4" id="KW-0670">Pyruvate</keyword>